<dbReference type="STRING" id="61635.BN85313390"/>
<dbReference type="OrthoDB" id="9782004at2"/>
<dbReference type="Proteomes" id="UP000032737">
    <property type="component" value="Chromosome"/>
</dbReference>
<evidence type="ECO:0000313" key="11">
    <source>
        <dbReference type="Proteomes" id="UP000032737"/>
    </source>
</evidence>
<keyword evidence="5 8" id="KW-0812">Transmembrane</keyword>
<evidence type="ECO:0000256" key="6">
    <source>
        <dbReference type="ARBA" id="ARBA00022989"/>
    </source>
</evidence>
<evidence type="ECO:0000256" key="2">
    <source>
        <dbReference type="ARBA" id="ARBA00007069"/>
    </source>
</evidence>
<dbReference type="GO" id="GO:0005886">
    <property type="term" value="C:plasma membrane"/>
    <property type="evidence" value="ECO:0007669"/>
    <property type="project" value="UniProtKB-SubCell"/>
</dbReference>
<dbReference type="Gene3D" id="1.10.3720.10">
    <property type="entry name" value="MetI-like"/>
    <property type="match status" value="1"/>
</dbReference>
<keyword evidence="6 8" id="KW-1133">Transmembrane helix</keyword>
<dbReference type="CDD" id="cd06261">
    <property type="entry name" value="TM_PBP2"/>
    <property type="match status" value="1"/>
</dbReference>
<accession>U4KPQ0</accession>
<evidence type="ECO:0000256" key="5">
    <source>
        <dbReference type="ARBA" id="ARBA00022692"/>
    </source>
</evidence>
<keyword evidence="3 8" id="KW-0813">Transport</keyword>
<evidence type="ECO:0000259" key="9">
    <source>
        <dbReference type="PROSITE" id="PS50928"/>
    </source>
</evidence>
<dbReference type="HOGENOM" id="CLU_016047_3_0_14"/>
<dbReference type="GO" id="GO:0055085">
    <property type="term" value="P:transmembrane transport"/>
    <property type="evidence" value="ECO:0007669"/>
    <property type="project" value="InterPro"/>
</dbReference>
<evidence type="ECO:0000256" key="4">
    <source>
        <dbReference type="ARBA" id="ARBA00022475"/>
    </source>
</evidence>
<dbReference type="PROSITE" id="PS50928">
    <property type="entry name" value="ABC_TM1"/>
    <property type="match status" value="1"/>
</dbReference>
<dbReference type="PANTHER" id="PTHR43848">
    <property type="entry name" value="PUTRESCINE TRANSPORT SYSTEM PERMEASE PROTEIN POTI"/>
    <property type="match status" value="1"/>
</dbReference>
<dbReference type="InterPro" id="IPR035906">
    <property type="entry name" value="MetI-like_sf"/>
</dbReference>
<keyword evidence="11" id="KW-1185">Reference proteome</keyword>
<keyword evidence="4" id="KW-1003">Cell membrane</keyword>
<dbReference type="InterPro" id="IPR051789">
    <property type="entry name" value="Bact_Polyamine_Transport"/>
</dbReference>
<gene>
    <name evidence="10" type="primary">POTC</name>
    <name evidence="10" type="ORF">BN85313390</name>
</gene>
<feature type="transmembrane region" description="Helical" evidence="8">
    <location>
        <begin position="84"/>
        <end position="113"/>
    </location>
</feature>
<comment type="subcellular location">
    <subcellularLocation>
        <location evidence="1 8">Cell membrane</location>
        <topology evidence="1 8">Multi-pass membrane protein</topology>
    </subcellularLocation>
</comment>
<evidence type="ECO:0000256" key="7">
    <source>
        <dbReference type="ARBA" id="ARBA00023136"/>
    </source>
</evidence>
<dbReference type="RefSeq" id="WP_030005220.1">
    <property type="nucleotide sequence ID" value="NC_022549.1"/>
</dbReference>
<feature type="transmembrane region" description="Helical" evidence="8">
    <location>
        <begin position="31"/>
        <end position="52"/>
    </location>
</feature>
<evidence type="ECO:0000256" key="1">
    <source>
        <dbReference type="ARBA" id="ARBA00004651"/>
    </source>
</evidence>
<reference evidence="10 11" key="1">
    <citation type="journal article" date="2013" name="J. Mol. Microbiol. Biotechnol.">
        <title>Analysis of the Complete Genomes of Acholeplasma brassicae , A. palmae and A. laidlawii and Their Comparison to the Obligate Parasites from ' Candidatus Phytoplasma'.</title>
        <authorList>
            <person name="Kube M."/>
            <person name="Siewert C."/>
            <person name="Migdoll A.M."/>
            <person name="Duduk B."/>
            <person name="Holz S."/>
            <person name="Rabus R."/>
            <person name="Seemuller E."/>
            <person name="Mitrovic J."/>
            <person name="Muller I."/>
            <person name="Buttner C."/>
            <person name="Reinhardt R."/>
        </authorList>
    </citation>
    <scope>NUCLEOTIDE SEQUENCE [LARGE SCALE GENOMIC DNA]</scope>
    <source>
        <strain evidence="11">0502</strain>
    </source>
</reference>
<dbReference type="EMBL" id="FO681348">
    <property type="protein sequence ID" value="CCV66360.1"/>
    <property type="molecule type" value="Genomic_DNA"/>
</dbReference>
<proteinExistence type="inferred from homology"/>
<protein>
    <submittedName>
        <fullName evidence="10">Spermidine/putrescine-binding periplasmic protein</fullName>
    </submittedName>
</protein>
<feature type="transmembrane region" description="Helical" evidence="8">
    <location>
        <begin position="134"/>
        <end position="155"/>
    </location>
</feature>
<evidence type="ECO:0000256" key="8">
    <source>
        <dbReference type="RuleBase" id="RU363032"/>
    </source>
</evidence>
<feature type="transmembrane region" description="Helical" evidence="8">
    <location>
        <begin position="161"/>
        <end position="180"/>
    </location>
</feature>
<feature type="transmembrane region" description="Helical" evidence="8">
    <location>
        <begin position="260"/>
        <end position="281"/>
    </location>
</feature>
<evidence type="ECO:0000256" key="3">
    <source>
        <dbReference type="ARBA" id="ARBA00022448"/>
    </source>
</evidence>
<dbReference type="Pfam" id="PF00528">
    <property type="entry name" value="BPD_transp_1"/>
    <property type="match status" value="1"/>
</dbReference>
<feature type="transmembrane region" description="Helical" evidence="8">
    <location>
        <begin position="201"/>
        <end position="226"/>
    </location>
</feature>
<name>U4KPQ0_9MOLU</name>
<evidence type="ECO:0000313" key="10">
    <source>
        <dbReference type="EMBL" id="CCV66360.1"/>
    </source>
</evidence>
<comment type="similarity">
    <text evidence="2">Belongs to the binding-protein-dependent transport system permease family. CysTW subfamily.</text>
</comment>
<dbReference type="SUPFAM" id="SSF161098">
    <property type="entry name" value="MetI-like"/>
    <property type="match status" value="1"/>
</dbReference>
<dbReference type="AlphaFoldDB" id="U4KPQ0"/>
<dbReference type="KEGG" id="abra:BN85313390"/>
<dbReference type="InterPro" id="IPR000515">
    <property type="entry name" value="MetI-like"/>
</dbReference>
<organism evidence="10 11">
    <name type="scientific">Acholeplasma brassicae</name>
    <dbReference type="NCBI Taxonomy" id="61635"/>
    <lineage>
        <taxon>Bacteria</taxon>
        <taxon>Bacillati</taxon>
        <taxon>Mycoplasmatota</taxon>
        <taxon>Mollicutes</taxon>
        <taxon>Acholeplasmatales</taxon>
        <taxon>Acholeplasmataceae</taxon>
        <taxon>Acholeplasma</taxon>
    </lineage>
</organism>
<keyword evidence="7 8" id="KW-0472">Membrane</keyword>
<feature type="domain" description="ABC transmembrane type-1" evidence="9">
    <location>
        <begin position="85"/>
        <end position="282"/>
    </location>
</feature>
<dbReference type="PANTHER" id="PTHR43848:SF2">
    <property type="entry name" value="PUTRESCINE TRANSPORT SYSTEM PERMEASE PROTEIN POTI"/>
    <property type="match status" value="1"/>
</dbReference>
<sequence length="291" mass="32872">MMKETKNYPKANLQDYGYKDRTRVNKYFKRFSIGLSVVVVLMMYLSVVTIAFQSVNSSTDISSFEGFTLKWYFNMFSNRSLKNAIVNTITVSVIATLLATVLGTLVAVGINAIEKKKRQHIMILNNIPVLNADIVTGISLMLIFSMLLPLFPYLFGPATLILAHLFFTMPYVVLSVLPKLRETDKFLMDAALDLGIRPYRALYKVIVPAIKAGIFSGMLLAFTMSIDDFVISYYNTGNGFDNLSIWIYGSIGRRSLTPSVYAFSTMVTLFTVLSLIGYQYLKTRRVKNEKH</sequence>